<dbReference type="Gene3D" id="1.20.1280.50">
    <property type="match status" value="1"/>
</dbReference>
<reference evidence="3 4" key="1">
    <citation type="submission" date="2019-05" db="EMBL/GenBank/DDBJ databases">
        <title>Another draft genome of Portunus trituberculatus and its Hox gene families provides insights of decapod evolution.</title>
        <authorList>
            <person name="Jeong J.-H."/>
            <person name="Song I."/>
            <person name="Kim S."/>
            <person name="Choi T."/>
            <person name="Kim D."/>
            <person name="Ryu S."/>
            <person name="Kim W."/>
        </authorList>
    </citation>
    <scope>NUCLEOTIDE SEQUENCE [LARGE SCALE GENOMIC DNA]</scope>
    <source>
        <tissue evidence="3">Muscle</tissue>
    </source>
</reference>
<dbReference type="GO" id="GO:0005634">
    <property type="term" value="C:nucleus"/>
    <property type="evidence" value="ECO:0007669"/>
    <property type="project" value="TreeGrafter"/>
</dbReference>
<protein>
    <submittedName>
        <fullName evidence="3">F-box DNA helicase 1</fullName>
    </submittedName>
</protein>
<feature type="domain" description="F-box" evidence="2">
    <location>
        <begin position="61"/>
        <end position="99"/>
    </location>
</feature>
<dbReference type="GO" id="GO:0031297">
    <property type="term" value="P:replication fork processing"/>
    <property type="evidence" value="ECO:0007669"/>
    <property type="project" value="TreeGrafter"/>
</dbReference>
<dbReference type="GO" id="GO:0005524">
    <property type="term" value="F:ATP binding"/>
    <property type="evidence" value="ECO:0007669"/>
    <property type="project" value="InterPro"/>
</dbReference>
<keyword evidence="4" id="KW-1185">Reference proteome</keyword>
<dbReference type="Gene3D" id="3.40.50.300">
    <property type="entry name" value="P-loop containing nucleotide triphosphate hydrolases"/>
    <property type="match status" value="1"/>
</dbReference>
<dbReference type="InterPro" id="IPR036047">
    <property type="entry name" value="F-box-like_dom_sf"/>
</dbReference>
<dbReference type="InterPro" id="IPR001810">
    <property type="entry name" value="F-box_dom"/>
</dbReference>
<dbReference type="InterPro" id="IPR000212">
    <property type="entry name" value="DNA_helicase_UvrD/REP"/>
</dbReference>
<evidence type="ECO:0000259" key="2">
    <source>
        <dbReference type="Pfam" id="PF00646"/>
    </source>
</evidence>
<keyword evidence="3" id="KW-0547">Nucleotide-binding</keyword>
<dbReference type="GO" id="GO:0000724">
    <property type="term" value="P:double-strand break repair via homologous recombination"/>
    <property type="evidence" value="ECO:0007669"/>
    <property type="project" value="TreeGrafter"/>
</dbReference>
<name>A0A5B7DJJ1_PORTR</name>
<dbReference type="SUPFAM" id="SSF52540">
    <property type="entry name" value="P-loop containing nucleoside triphosphate hydrolases"/>
    <property type="match status" value="1"/>
</dbReference>
<keyword evidence="3" id="KW-0378">Hydrolase</keyword>
<dbReference type="InterPro" id="IPR027417">
    <property type="entry name" value="P-loop_NTPase"/>
</dbReference>
<dbReference type="GO" id="GO:0003677">
    <property type="term" value="F:DNA binding"/>
    <property type="evidence" value="ECO:0007669"/>
    <property type="project" value="InterPro"/>
</dbReference>
<keyword evidence="3" id="KW-0067">ATP-binding</keyword>
<dbReference type="AlphaFoldDB" id="A0A5B7DJJ1"/>
<dbReference type="GO" id="GO:0043138">
    <property type="term" value="F:3'-5' DNA helicase activity"/>
    <property type="evidence" value="ECO:0007669"/>
    <property type="project" value="TreeGrafter"/>
</dbReference>
<dbReference type="Pfam" id="PF00646">
    <property type="entry name" value="F-box"/>
    <property type="match status" value="1"/>
</dbReference>
<dbReference type="PANTHER" id="PTHR11070">
    <property type="entry name" value="UVRD / RECB / PCRA DNA HELICASE FAMILY MEMBER"/>
    <property type="match status" value="1"/>
</dbReference>
<dbReference type="PANTHER" id="PTHR11070:SF30">
    <property type="entry name" value="F-BOX DNA HELICASE 1"/>
    <property type="match status" value="1"/>
</dbReference>
<keyword evidence="3" id="KW-0347">Helicase</keyword>
<accession>A0A5B7DJJ1</accession>
<gene>
    <name evidence="3" type="primary">FBXO18_1</name>
    <name evidence="3" type="ORF">E2C01_014264</name>
</gene>
<dbReference type="SUPFAM" id="SSF81383">
    <property type="entry name" value="F-box domain"/>
    <property type="match status" value="1"/>
</dbReference>
<dbReference type="OrthoDB" id="6340454at2759"/>
<evidence type="ECO:0000313" key="3">
    <source>
        <dbReference type="EMBL" id="MPC21283.1"/>
    </source>
</evidence>
<dbReference type="Proteomes" id="UP000324222">
    <property type="component" value="Unassembled WGS sequence"/>
</dbReference>
<evidence type="ECO:0000256" key="1">
    <source>
        <dbReference type="SAM" id="MobiDB-lite"/>
    </source>
</evidence>
<evidence type="ECO:0000313" key="4">
    <source>
        <dbReference type="Proteomes" id="UP000324222"/>
    </source>
</evidence>
<organism evidence="3 4">
    <name type="scientific">Portunus trituberculatus</name>
    <name type="common">Swimming crab</name>
    <name type="synonym">Neptunus trituberculatus</name>
    <dbReference type="NCBI Taxonomy" id="210409"/>
    <lineage>
        <taxon>Eukaryota</taxon>
        <taxon>Metazoa</taxon>
        <taxon>Ecdysozoa</taxon>
        <taxon>Arthropoda</taxon>
        <taxon>Crustacea</taxon>
        <taxon>Multicrustacea</taxon>
        <taxon>Malacostraca</taxon>
        <taxon>Eumalacostraca</taxon>
        <taxon>Eucarida</taxon>
        <taxon>Decapoda</taxon>
        <taxon>Pleocyemata</taxon>
        <taxon>Brachyura</taxon>
        <taxon>Eubrachyura</taxon>
        <taxon>Portunoidea</taxon>
        <taxon>Portunidae</taxon>
        <taxon>Portuninae</taxon>
        <taxon>Portunus</taxon>
    </lineage>
</organism>
<dbReference type="EMBL" id="VSRR010000959">
    <property type="protein sequence ID" value="MPC21283.1"/>
    <property type="molecule type" value="Genomic_DNA"/>
</dbReference>
<sequence length="489" mass="55434">MAHEVRGSLAKATNRIKEKDPLRCQSLSRYTKTTLDIISHMSQATFPAQMAHMGVLSGAGLSLPVEVLEVVLSQLPYNFLITTCTSVCRLWYEVIRNPASNNPPAVSHDVWDVHALIRLLLRPGSLFSPCVVVEAFYSIAVFLFHTTTSSHICLPMRKPNTTTLPNTTAQPNTTLPSQHHNTTLPTPQHYPTPHCPLNTTTLPSQHHNTTQPTPHASPTRYHYQVFYALYLYENDWGGLLEEGQVVRQEQHAGQQSMERYVQRKMAIQYTHEQLRIINHPLQSDHIVKIVAFAGTGKTTTLLELCKKRPDLNFLLVVFNKSVQEYCSLSFPKNTTVKTAHSMAYGFVGRKLRRVALVKKALQRFFNSSDERLTLQHTPTVDKHGEQIEDDFRLQVILADAEAVWAEMTKCSRHQQISMTQDGQLKVWQLSRPRLLQYDVVMIDEGQDMSPSMLDIFLCQACAKVLLPFLHHSTNPQQCLTLPAVIFSHL</sequence>
<proteinExistence type="predicted"/>
<feature type="region of interest" description="Disordered" evidence="1">
    <location>
        <begin position="163"/>
        <end position="183"/>
    </location>
</feature>
<comment type="caution">
    <text evidence="3">The sequence shown here is derived from an EMBL/GenBank/DDBJ whole genome shotgun (WGS) entry which is preliminary data.</text>
</comment>